<name>A0ABW0S673_9BURK</name>
<comment type="subcellular location">
    <subcellularLocation>
        <location evidence="1">Cell outer membrane</location>
    </subcellularLocation>
</comment>
<dbReference type="PANTHER" id="PTHR36920:SF1">
    <property type="entry name" value="OUTER MEMBRANE PROTEIN W"/>
    <property type="match status" value="1"/>
</dbReference>
<comment type="caution">
    <text evidence="3">The sequence shown here is derived from an EMBL/GenBank/DDBJ whole genome shotgun (WGS) entry which is preliminary data.</text>
</comment>
<dbReference type="PANTHER" id="PTHR36920">
    <property type="match status" value="1"/>
</dbReference>
<evidence type="ECO:0000313" key="4">
    <source>
        <dbReference type="Proteomes" id="UP001596086"/>
    </source>
</evidence>
<dbReference type="Gene3D" id="2.40.160.20">
    <property type="match status" value="1"/>
</dbReference>
<reference evidence="4" key="1">
    <citation type="journal article" date="2019" name="Int. J. Syst. Evol. Microbiol.">
        <title>The Global Catalogue of Microorganisms (GCM) 10K type strain sequencing project: providing services to taxonomists for standard genome sequencing and annotation.</title>
        <authorList>
            <consortium name="The Broad Institute Genomics Platform"/>
            <consortium name="The Broad Institute Genome Sequencing Center for Infectious Disease"/>
            <person name="Wu L."/>
            <person name="Ma J."/>
        </authorList>
    </citation>
    <scope>NUCLEOTIDE SEQUENCE [LARGE SCALE GENOMIC DNA]</scope>
    <source>
        <strain evidence="4">CGMCC 4.5798</strain>
    </source>
</reference>
<feature type="chain" id="PRO_5047225638" evidence="2">
    <location>
        <begin position="26"/>
        <end position="226"/>
    </location>
</feature>
<dbReference type="SUPFAM" id="SSF56925">
    <property type="entry name" value="OMPA-like"/>
    <property type="match status" value="1"/>
</dbReference>
<dbReference type="Pfam" id="PF03922">
    <property type="entry name" value="OmpW"/>
    <property type="match status" value="1"/>
</dbReference>
<accession>A0ABW0S673</accession>
<organism evidence="3 4">
    <name type="scientific">Massilia aerilata</name>
    <dbReference type="NCBI Taxonomy" id="453817"/>
    <lineage>
        <taxon>Bacteria</taxon>
        <taxon>Pseudomonadati</taxon>
        <taxon>Pseudomonadota</taxon>
        <taxon>Betaproteobacteria</taxon>
        <taxon>Burkholderiales</taxon>
        <taxon>Oxalobacteraceae</taxon>
        <taxon>Telluria group</taxon>
        <taxon>Massilia</taxon>
    </lineage>
</organism>
<gene>
    <name evidence="3" type="ORF">ACFPO9_22250</name>
</gene>
<feature type="signal peptide" evidence="2">
    <location>
        <begin position="1"/>
        <end position="25"/>
    </location>
</feature>
<keyword evidence="4" id="KW-1185">Reference proteome</keyword>
<evidence type="ECO:0000256" key="2">
    <source>
        <dbReference type="SAM" id="SignalP"/>
    </source>
</evidence>
<evidence type="ECO:0000256" key="1">
    <source>
        <dbReference type="ARBA" id="ARBA00004442"/>
    </source>
</evidence>
<sequence>MKVSKNVVKMLVAAGILAAANGAMAQAQGQFTVSVGANMLKPDVTSGAISAPALPNSQGDVSKDTQPVAVINYGLTDNISIESAIGTPYKHKIYGAGAITGTGQLGTVQALPAIALVQYRFFSPDAMIRPYIGLGVTYAMFQKERGSFAMTALTNPGAGTPTTFSIDNKWTYSGQLGLQINVTPKWFANVSYIKTKLSTDVHFSTGQFQHMKLDPDSYIVSVGYKF</sequence>
<proteinExistence type="predicted"/>
<keyword evidence="2" id="KW-0732">Signal</keyword>
<evidence type="ECO:0000313" key="3">
    <source>
        <dbReference type="EMBL" id="MFC5551250.1"/>
    </source>
</evidence>
<protein>
    <submittedName>
        <fullName evidence="3">OmpW family protein</fullName>
    </submittedName>
</protein>
<dbReference type="EMBL" id="JBHSMZ010000017">
    <property type="protein sequence ID" value="MFC5551250.1"/>
    <property type="molecule type" value="Genomic_DNA"/>
</dbReference>
<dbReference type="InterPro" id="IPR005618">
    <property type="entry name" value="OMPW"/>
</dbReference>
<dbReference type="Proteomes" id="UP001596086">
    <property type="component" value="Unassembled WGS sequence"/>
</dbReference>
<dbReference type="RefSeq" id="WP_379775079.1">
    <property type="nucleotide sequence ID" value="NZ_JBHSMZ010000017.1"/>
</dbReference>
<dbReference type="InterPro" id="IPR011250">
    <property type="entry name" value="OMP/PagP_B-barrel"/>
</dbReference>